<accession>A0ABR8EN68</accession>
<gene>
    <name evidence="2" type="ORF">H6G72_27625</name>
</gene>
<evidence type="ECO:0000313" key="3">
    <source>
        <dbReference type="Proteomes" id="UP000641954"/>
    </source>
</evidence>
<keyword evidence="1" id="KW-0812">Transmembrane</keyword>
<feature type="transmembrane region" description="Helical" evidence="1">
    <location>
        <begin position="76"/>
        <end position="95"/>
    </location>
</feature>
<keyword evidence="1" id="KW-0472">Membrane</keyword>
<evidence type="ECO:0000256" key="1">
    <source>
        <dbReference type="SAM" id="Phobius"/>
    </source>
</evidence>
<organism evidence="2 3">
    <name type="scientific">Planktothricoides raciborskii FACHB-1370</name>
    <dbReference type="NCBI Taxonomy" id="2949576"/>
    <lineage>
        <taxon>Bacteria</taxon>
        <taxon>Bacillati</taxon>
        <taxon>Cyanobacteriota</taxon>
        <taxon>Cyanophyceae</taxon>
        <taxon>Oscillatoriophycideae</taxon>
        <taxon>Oscillatoriales</taxon>
        <taxon>Oscillatoriaceae</taxon>
        <taxon>Planktothricoides</taxon>
    </lineage>
</organism>
<evidence type="ECO:0000313" key="2">
    <source>
        <dbReference type="EMBL" id="MBD2547529.1"/>
    </source>
</evidence>
<comment type="caution">
    <text evidence="2">The sequence shown here is derived from an EMBL/GenBank/DDBJ whole genome shotgun (WGS) entry which is preliminary data.</text>
</comment>
<keyword evidence="3" id="KW-1185">Reference proteome</keyword>
<keyword evidence="1" id="KW-1133">Transmembrane helix</keyword>
<feature type="transmembrane region" description="Helical" evidence="1">
    <location>
        <begin position="47"/>
        <end position="70"/>
    </location>
</feature>
<dbReference type="Proteomes" id="UP000641954">
    <property type="component" value="Unassembled WGS sequence"/>
</dbReference>
<proteinExistence type="predicted"/>
<dbReference type="EMBL" id="JACJSK010000076">
    <property type="protein sequence ID" value="MBD2547529.1"/>
    <property type="molecule type" value="Genomic_DNA"/>
</dbReference>
<name>A0ABR8EN68_9CYAN</name>
<sequence>MSDNDITGLEITQGELRHCIGIDPSEIARPLELKNPQDFSVFLLQEILIAVALMPIIVGVIYTFIILPLIGPSVPVAIAVICATLVIIIIGRWLWQKRTTLTALVRLLQDVERFNSVIKAIQISDQIEAAGNRDATISDRQTVISALHLTREDLLRALRTERILRENKEFIGTNPELFANNLTAIQALQVSDRASEYGQFLDRALQIGVSIQTEMRKLQNQR</sequence>
<dbReference type="RefSeq" id="WP_054469958.1">
    <property type="nucleotide sequence ID" value="NZ_JACJSK010000076.1"/>
</dbReference>
<protein>
    <submittedName>
        <fullName evidence="2">Uncharacterized protein</fullName>
    </submittedName>
</protein>
<reference evidence="2 3" key="1">
    <citation type="journal article" date="2020" name="ISME J.">
        <title>Comparative genomics reveals insights into cyanobacterial evolution and habitat adaptation.</title>
        <authorList>
            <person name="Chen M.Y."/>
            <person name="Teng W.K."/>
            <person name="Zhao L."/>
            <person name="Hu C.X."/>
            <person name="Zhou Y.K."/>
            <person name="Han B.P."/>
            <person name="Song L.R."/>
            <person name="Shu W.S."/>
        </authorList>
    </citation>
    <scope>NUCLEOTIDE SEQUENCE [LARGE SCALE GENOMIC DNA]</scope>
    <source>
        <strain evidence="2 3">FACHB-1370</strain>
    </source>
</reference>